<evidence type="ECO:0000256" key="4">
    <source>
        <dbReference type="RuleBase" id="RU364026"/>
    </source>
</evidence>
<dbReference type="AlphaFoldDB" id="A0AAV6W296"/>
<accession>A0AAV6W296</accession>
<comment type="similarity">
    <text evidence="1 4">Belongs to the eukaryotic ribosomal protein eL29 family.</text>
</comment>
<gene>
    <name evidence="6" type="ORF">JTE90_012826</name>
</gene>
<sequence>MAKSKNHTAHNQNRKDHRNGIKRPSRFTKMSMRGMDAKFLKNLKYAKKHNKKLMPKVKPQTPKAAPKPLVK</sequence>
<evidence type="ECO:0000313" key="7">
    <source>
        <dbReference type="Proteomes" id="UP000827092"/>
    </source>
</evidence>
<proteinExistence type="inferred from homology"/>
<dbReference type="Pfam" id="PF01779">
    <property type="entry name" value="Ribosomal_L29e"/>
    <property type="match status" value="1"/>
</dbReference>
<evidence type="ECO:0000256" key="5">
    <source>
        <dbReference type="SAM" id="MobiDB-lite"/>
    </source>
</evidence>
<keyword evidence="3 4" id="KW-0687">Ribonucleoprotein</keyword>
<dbReference type="InterPro" id="IPR002673">
    <property type="entry name" value="Ribosomal_eL29"/>
</dbReference>
<keyword evidence="7" id="KW-1185">Reference proteome</keyword>
<dbReference type="PANTHER" id="PTHR12884">
    <property type="entry name" value="60S RIBOSOMAL PROTEIN L29"/>
    <property type="match status" value="1"/>
</dbReference>
<keyword evidence="2 4" id="KW-0689">Ribosomal protein</keyword>
<dbReference type="PANTHER" id="PTHR12884:SF0">
    <property type="entry name" value="60S RIBOSOMAL PROTEIN L29"/>
    <property type="match status" value="1"/>
</dbReference>
<reference evidence="6 7" key="1">
    <citation type="journal article" date="2022" name="Nat. Ecol. Evol.">
        <title>A masculinizing supergene underlies an exaggerated male reproductive morph in a spider.</title>
        <authorList>
            <person name="Hendrickx F."/>
            <person name="De Corte Z."/>
            <person name="Sonet G."/>
            <person name="Van Belleghem S.M."/>
            <person name="Kostlbacher S."/>
            <person name="Vangestel C."/>
        </authorList>
    </citation>
    <scope>NUCLEOTIDE SEQUENCE [LARGE SCALE GENOMIC DNA]</scope>
    <source>
        <strain evidence="6">W744_W776</strain>
    </source>
</reference>
<feature type="compositionally biased region" description="Basic residues" evidence="5">
    <location>
        <begin position="15"/>
        <end position="26"/>
    </location>
</feature>
<dbReference type="GO" id="GO:0003735">
    <property type="term" value="F:structural constituent of ribosome"/>
    <property type="evidence" value="ECO:0007669"/>
    <property type="project" value="UniProtKB-UniRule"/>
</dbReference>
<evidence type="ECO:0000256" key="2">
    <source>
        <dbReference type="ARBA" id="ARBA00022980"/>
    </source>
</evidence>
<dbReference type="Proteomes" id="UP000827092">
    <property type="component" value="Unassembled WGS sequence"/>
</dbReference>
<feature type="region of interest" description="Disordered" evidence="5">
    <location>
        <begin position="1"/>
        <end position="27"/>
    </location>
</feature>
<dbReference type="GO" id="GO:0022625">
    <property type="term" value="C:cytosolic large ribosomal subunit"/>
    <property type="evidence" value="ECO:0007669"/>
    <property type="project" value="TreeGrafter"/>
</dbReference>
<protein>
    <recommendedName>
        <fullName evidence="4">60S ribosomal protein L29</fullName>
    </recommendedName>
</protein>
<dbReference type="Gene3D" id="6.10.140.1730">
    <property type="match status" value="1"/>
</dbReference>
<evidence type="ECO:0000256" key="3">
    <source>
        <dbReference type="ARBA" id="ARBA00023274"/>
    </source>
</evidence>
<dbReference type="EMBL" id="JAFNEN010000003">
    <property type="protein sequence ID" value="KAG8201767.1"/>
    <property type="molecule type" value="Genomic_DNA"/>
</dbReference>
<name>A0AAV6W296_9ARAC</name>
<comment type="caution">
    <text evidence="6">The sequence shown here is derived from an EMBL/GenBank/DDBJ whole genome shotgun (WGS) entry which is preliminary data.</text>
</comment>
<organism evidence="6 7">
    <name type="scientific">Oedothorax gibbosus</name>
    <dbReference type="NCBI Taxonomy" id="931172"/>
    <lineage>
        <taxon>Eukaryota</taxon>
        <taxon>Metazoa</taxon>
        <taxon>Ecdysozoa</taxon>
        <taxon>Arthropoda</taxon>
        <taxon>Chelicerata</taxon>
        <taxon>Arachnida</taxon>
        <taxon>Araneae</taxon>
        <taxon>Araneomorphae</taxon>
        <taxon>Entelegynae</taxon>
        <taxon>Araneoidea</taxon>
        <taxon>Linyphiidae</taxon>
        <taxon>Erigoninae</taxon>
        <taxon>Oedothorax</taxon>
    </lineage>
</organism>
<feature type="region of interest" description="Disordered" evidence="5">
    <location>
        <begin position="47"/>
        <end position="71"/>
    </location>
</feature>
<evidence type="ECO:0000313" key="6">
    <source>
        <dbReference type="EMBL" id="KAG8201767.1"/>
    </source>
</evidence>
<evidence type="ECO:0000256" key="1">
    <source>
        <dbReference type="ARBA" id="ARBA00010247"/>
    </source>
</evidence>
<dbReference type="GO" id="GO:0002181">
    <property type="term" value="P:cytoplasmic translation"/>
    <property type="evidence" value="ECO:0007669"/>
    <property type="project" value="TreeGrafter"/>
</dbReference>